<sequence>TPTAVPFDRTRISVRTGVGTACEAPIRNRDFDPVDKRSHSEISGRGYGCSNIADIVTPSSLFPPLQPKNWT</sequence>
<comment type="caution">
    <text evidence="1">The sequence shown here is derived from an EMBL/GenBank/DDBJ whole genome shotgun (WGS) entry which is preliminary data.</text>
</comment>
<dbReference type="Proteomes" id="UP000652761">
    <property type="component" value="Unassembled WGS sequence"/>
</dbReference>
<proteinExistence type="predicted"/>
<reference evidence="1" key="1">
    <citation type="submission" date="2017-07" db="EMBL/GenBank/DDBJ databases">
        <title>Taro Niue Genome Assembly and Annotation.</title>
        <authorList>
            <person name="Atibalentja N."/>
            <person name="Keating K."/>
            <person name="Fields C.J."/>
        </authorList>
    </citation>
    <scope>NUCLEOTIDE SEQUENCE</scope>
    <source>
        <strain evidence="1">Niue_2</strain>
        <tissue evidence="1">Leaf</tissue>
    </source>
</reference>
<organism evidence="1 2">
    <name type="scientific">Colocasia esculenta</name>
    <name type="common">Wild taro</name>
    <name type="synonym">Arum esculentum</name>
    <dbReference type="NCBI Taxonomy" id="4460"/>
    <lineage>
        <taxon>Eukaryota</taxon>
        <taxon>Viridiplantae</taxon>
        <taxon>Streptophyta</taxon>
        <taxon>Embryophyta</taxon>
        <taxon>Tracheophyta</taxon>
        <taxon>Spermatophyta</taxon>
        <taxon>Magnoliopsida</taxon>
        <taxon>Liliopsida</taxon>
        <taxon>Araceae</taxon>
        <taxon>Aroideae</taxon>
        <taxon>Colocasieae</taxon>
        <taxon>Colocasia</taxon>
    </lineage>
</organism>
<feature type="non-terminal residue" evidence="1">
    <location>
        <position position="1"/>
    </location>
</feature>
<feature type="non-terminal residue" evidence="1">
    <location>
        <position position="71"/>
    </location>
</feature>
<keyword evidence="2" id="KW-1185">Reference proteome</keyword>
<dbReference type="AlphaFoldDB" id="A0A843UFD8"/>
<accession>A0A843UFD8</accession>
<protein>
    <submittedName>
        <fullName evidence="1">Uncharacterized protein</fullName>
    </submittedName>
</protein>
<evidence type="ECO:0000313" key="2">
    <source>
        <dbReference type="Proteomes" id="UP000652761"/>
    </source>
</evidence>
<name>A0A843UFD8_COLES</name>
<gene>
    <name evidence="1" type="ORF">Taro_014733</name>
</gene>
<dbReference type="EMBL" id="NMUH01000621">
    <property type="protein sequence ID" value="MQL82268.1"/>
    <property type="molecule type" value="Genomic_DNA"/>
</dbReference>
<evidence type="ECO:0000313" key="1">
    <source>
        <dbReference type="EMBL" id="MQL82268.1"/>
    </source>
</evidence>